<dbReference type="Proteomes" id="UP000733611">
    <property type="component" value="Unassembled WGS sequence"/>
</dbReference>
<reference evidence="2" key="2">
    <citation type="submission" date="2021-04" db="EMBL/GenBank/DDBJ databases">
        <authorList>
            <person name="Gilroy R."/>
        </authorList>
    </citation>
    <scope>NUCLEOTIDE SEQUENCE</scope>
    <source>
        <strain evidence="2">378</strain>
    </source>
</reference>
<dbReference type="EMBL" id="JAHLFE010000107">
    <property type="protein sequence ID" value="MBU3844292.1"/>
    <property type="molecule type" value="Genomic_DNA"/>
</dbReference>
<protein>
    <submittedName>
        <fullName evidence="2">Uncharacterized protein</fullName>
    </submittedName>
</protein>
<name>A0A948TGC6_9GAMM</name>
<gene>
    <name evidence="2" type="ORF">H9847_05415</name>
</gene>
<dbReference type="AlphaFoldDB" id="A0A948TGC6"/>
<reference evidence="2" key="1">
    <citation type="journal article" date="2021" name="PeerJ">
        <title>Extensive microbial diversity within the chicken gut microbiome revealed by metagenomics and culture.</title>
        <authorList>
            <person name="Gilroy R."/>
            <person name="Ravi A."/>
            <person name="Getino M."/>
            <person name="Pursley I."/>
            <person name="Horton D.L."/>
            <person name="Alikhan N.F."/>
            <person name="Baker D."/>
            <person name="Gharbi K."/>
            <person name="Hall N."/>
            <person name="Watson M."/>
            <person name="Adriaenssens E.M."/>
            <person name="Foster-Nyarko E."/>
            <person name="Jarju S."/>
            <person name="Secka A."/>
            <person name="Antonio M."/>
            <person name="Oren A."/>
            <person name="Chaudhuri R.R."/>
            <person name="La Ragione R."/>
            <person name="Hildebrand F."/>
            <person name="Pallen M.J."/>
        </authorList>
    </citation>
    <scope>NUCLEOTIDE SEQUENCE</scope>
    <source>
        <strain evidence="2">378</strain>
    </source>
</reference>
<sequence length="273" mass="30544">MHYQDAVEDSLTIEDNEIQPLVSLKQGEPFVTYDTSGRVLLLTVHSVPQVFVPHESAPLQRSTWTFTDKEFMAWLRDHGMSISLYDWPVRFNQLLGMPMSRKSTHVSALWVHTADIIRPAYSTDIYSSKMSRSFADAYANHDPRYHDWFNGNIISSYFSGDSYPWTRIGYTYDWGNAHGEYGLSEFLVIKGAEVEVAYTLSIADFIGQMKSKVVAHTAPYQRRQHALPYQGPAIPVASESESVFSTRTEVVPEASSSVGAGNLGGSKSTGKAE</sequence>
<organism evidence="2 3">
    <name type="scientific">Candidatus Anaerobiospirillum pullicola</name>
    <dbReference type="NCBI Taxonomy" id="2838451"/>
    <lineage>
        <taxon>Bacteria</taxon>
        <taxon>Pseudomonadati</taxon>
        <taxon>Pseudomonadota</taxon>
        <taxon>Gammaproteobacteria</taxon>
        <taxon>Aeromonadales</taxon>
        <taxon>Succinivibrionaceae</taxon>
        <taxon>Anaerobiospirillum</taxon>
    </lineage>
</organism>
<evidence type="ECO:0000313" key="2">
    <source>
        <dbReference type="EMBL" id="MBU3844292.1"/>
    </source>
</evidence>
<comment type="caution">
    <text evidence="2">The sequence shown here is derived from an EMBL/GenBank/DDBJ whole genome shotgun (WGS) entry which is preliminary data.</text>
</comment>
<accession>A0A948TGC6</accession>
<evidence type="ECO:0000256" key="1">
    <source>
        <dbReference type="SAM" id="MobiDB-lite"/>
    </source>
</evidence>
<feature type="region of interest" description="Disordered" evidence="1">
    <location>
        <begin position="247"/>
        <end position="273"/>
    </location>
</feature>
<evidence type="ECO:0000313" key="3">
    <source>
        <dbReference type="Proteomes" id="UP000733611"/>
    </source>
</evidence>
<proteinExistence type="predicted"/>